<dbReference type="Pfam" id="PF01535">
    <property type="entry name" value="PPR"/>
    <property type="match status" value="4"/>
</dbReference>
<dbReference type="GO" id="GO:0009451">
    <property type="term" value="P:RNA modification"/>
    <property type="evidence" value="ECO:0007669"/>
    <property type="project" value="InterPro"/>
</dbReference>
<feature type="repeat" description="PPR" evidence="2">
    <location>
        <begin position="131"/>
        <end position="165"/>
    </location>
</feature>
<evidence type="ECO:0000256" key="1">
    <source>
        <dbReference type="ARBA" id="ARBA00022737"/>
    </source>
</evidence>
<dbReference type="NCBIfam" id="TIGR00756">
    <property type="entry name" value="PPR"/>
    <property type="match status" value="3"/>
</dbReference>
<keyword evidence="1" id="KW-0677">Repeat</keyword>
<dbReference type="EMBL" id="JBAMMX010000004">
    <property type="protein sequence ID" value="KAK6941845.1"/>
    <property type="molecule type" value="Genomic_DNA"/>
</dbReference>
<organism evidence="3 4">
    <name type="scientific">Dillenia turbinata</name>
    <dbReference type="NCBI Taxonomy" id="194707"/>
    <lineage>
        <taxon>Eukaryota</taxon>
        <taxon>Viridiplantae</taxon>
        <taxon>Streptophyta</taxon>
        <taxon>Embryophyta</taxon>
        <taxon>Tracheophyta</taxon>
        <taxon>Spermatophyta</taxon>
        <taxon>Magnoliopsida</taxon>
        <taxon>eudicotyledons</taxon>
        <taxon>Gunneridae</taxon>
        <taxon>Pentapetalae</taxon>
        <taxon>Dilleniales</taxon>
        <taxon>Dilleniaceae</taxon>
        <taxon>Dillenia</taxon>
    </lineage>
</organism>
<dbReference type="PROSITE" id="PS51375">
    <property type="entry name" value="PPR"/>
    <property type="match status" value="4"/>
</dbReference>
<feature type="repeat" description="PPR" evidence="2">
    <location>
        <begin position="234"/>
        <end position="268"/>
    </location>
</feature>
<dbReference type="GO" id="GO:0003723">
    <property type="term" value="F:RNA binding"/>
    <property type="evidence" value="ECO:0007669"/>
    <property type="project" value="InterPro"/>
</dbReference>
<evidence type="ECO:0000313" key="4">
    <source>
        <dbReference type="Proteomes" id="UP001370490"/>
    </source>
</evidence>
<comment type="caution">
    <text evidence="3">The sequence shown here is derived from an EMBL/GenBank/DDBJ whole genome shotgun (WGS) entry which is preliminary data.</text>
</comment>
<reference evidence="3 4" key="1">
    <citation type="submission" date="2023-12" db="EMBL/GenBank/DDBJ databases">
        <title>A high-quality genome assembly for Dillenia turbinata (Dilleniales).</title>
        <authorList>
            <person name="Chanderbali A."/>
        </authorList>
    </citation>
    <scope>NUCLEOTIDE SEQUENCE [LARGE SCALE GENOMIC DNA]</scope>
    <source>
        <strain evidence="3">LSX21</strain>
        <tissue evidence="3">Leaf</tissue>
    </source>
</reference>
<dbReference type="InterPro" id="IPR002885">
    <property type="entry name" value="PPR_rpt"/>
</dbReference>
<dbReference type="Pfam" id="PF13041">
    <property type="entry name" value="PPR_2"/>
    <property type="match status" value="3"/>
</dbReference>
<keyword evidence="4" id="KW-1185">Reference proteome</keyword>
<dbReference type="InterPro" id="IPR046960">
    <property type="entry name" value="PPR_At4g14850-like_plant"/>
</dbReference>
<name>A0AAN8VXW4_9MAGN</name>
<dbReference type="Gene3D" id="1.25.40.10">
    <property type="entry name" value="Tetratricopeptide repeat domain"/>
    <property type="match status" value="5"/>
</dbReference>
<sequence length="763" mass="84709">MISLLPTNLLQIPLNPSKSIPALKSKQRNNSLNFSSELLNSRNPSSKSTRFSIVSCVFPCEENFLYNEWPQILQTSIGCGDFLLGQSIHAFLVKFGYQNDTFRGNNLVNLYAKLNRLGEAQRVFDEMLDRNKITWTSLMNGYLQVNDVESVFQVASQMCRVGERFNEYCCSVMLQACSSAEYVFLGKQIHCFVVKSGFREDIFVATSLISMYSMGGCSDDTVKVFAGISVNEKDVRCMNLMISEYGKAGSGEKAIWLFLDLLSSGLDPDDYTFTNIISVCKENTLLEVGRQLQGLAMKYGFVSETSVRNAIITMYGKHGLVEDMEKMFQAISEKNLVSWTALLSGYVRNNYAIKALSYFVEMLNSSIYVDSSCLSTVLDGCSECKNLDFGLQIHGSVIKIGYLSDVNVGTALIHLYAKCSNLQSARLILNGLSHKTAACFNAILVGFTEIDSHHKEDALFLFSQQREEDVYPDAVTFSQLLSLSANQASLIRGKSIHACAIKMGCGNDISVANAAITMYAKCGSIDDAYLMFRSMNEHDTISWNAMVSAYALHGQGRRAFLIFEEMQRQGFAPDKITILSALQGCCYSGLWEDGICLFNEMEPKYGVRAILEHFACMVDLLGRAGRIPEALNLIKNSPYSESPLIWRTLVNVCKLCGDLSFGKIASKHLLDLTPEEAGSYILISNFYAGRGMLKEAAKVRTMMNDLKLPKEAGYSTIEVDNKVHLFVASSKDHPETKEIYAKLDLIGAEMGGEDAENVFLALI</sequence>
<dbReference type="FunFam" id="1.25.40.10:FF:000090">
    <property type="entry name" value="Pentatricopeptide repeat-containing protein, chloroplastic"/>
    <property type="match status" value="1"/>
</dbReference>
<dbReference type="InterPro" id="IPR046848">
    <property type="entry name" value="E_motif"/>
</dbReference>
<dbReference type="FunFam" id="1.25.40.10:FF:000343">
    <property type="entry name" value="Pentatricopeptide repeat-containing protein At3g58590"/>
    <property type="match status" value="2"/>
</dbReference>
<dbReference type="Proteomes" id="UP001370490">
    <property type="component" value="Unassembled WGS sequence"/>
</dbReference>
<feature type="repeat" description="PPR" evidence="2">
    <location>
        <begin position="335"/>
        <end position="369"/>
    </location>
</feature>
<dbReference type="FunFam" id="1.25.40.10:FF:000381">
    <property type="entry name" value="Pentatricopeptide repeat-containing protein"/>
    <property type="match status" value="1"/>
</dbReference>
<proteinExistence type="predicted"/>
<dbReference type="AlphaFoldDB" id="A0AAN8VXW4"/>
<gene>
    <name evidence="3" type="ORF">RJ641_027222</name>
</gene>
<protein>
    <submittedName>
        <fullName evidence="3">E motif</fullName>
    </submittedName>
</protein>
<dbReference type="InterPro" id="IPR011990">
    <property type="entry name" value="TPR-like_helical_dom_sf"/>
</dbReference>
<dbReference type="PANTHER" id="PTHR47926">
    <property type="entry name" value="PENTATRICOPEPTIDE REPEAT-CONTAINING PROTEIN"/>
    <property type="match status" value="1"/>
</dbReference>
<evidence type="ECO:0000256" key="2">
    <source>
        <dbReference type="PROSITE-ProRule" id="PRU00708"/>
    </source>
</evidence>
<dbReference type="Pfam" id="PF20431">
    <property type="entry name" value="E_motif"/>
    <property type="match status" value="1"/>
</dbReference>
<feature type="repeat" description="PPR" evidence="2">
    <location>
        <begin position="539"/>
        <end position="573"/>
    </location>
</feature>
<evidence type="ECO:0000313" key="3">
    <source>
        <dbReference type="EMBL" id="KAK6941845.1"/>
    </source>
</evidence>
<accession>A0AAN8VXW4</accession>